<keyword evidence="5" id="KW-1003">Cell membrane</keyword>
<evidence type="ECO:0000256" key="4">
    <source>
        <dbReference type="ARBA" id="ARBA00023136"/>
    </source>
</evidence>
<dbReference type="PRINTS" id="PR01840">
    <property type="entry name" value="TATCFAMILY"/>
</dbReference>
<evidence type="ECO:0000256" key="3">
    <source>
        <dbReference type="ARBA" id="ARBA00022989"/>
    </source>
</evidence>
<accession>A0A1M5CKL3</accession>
<protein>
    <recommendedName>
        <fullName evidence="5">Sec-independent protein translocase protein TatC</fullName>
    </recommendedName>
</protein>
<dbReference type="OrthoDB" id="9777044at2"/>
<dbReference type="InterPro" id="IPR019820">
    <property type="entry name" value="Sec-indep_translocase_CS"/>
</dbReference>
<keyword evidence="3 5" id="KW-1133">Transmembrane helix</keyword>
<comment type="subunit">
    <text evidence="5">Forms a complex with TatA.</text>
</comment>
<name>A0A1M5CKL3_9BACI</name>
<proteinExistence type="inferred from homology"/>
<evidence type="ECO:0000256" key="1">
    <source>
        <dbReference type="ARBA" id="ARBA00004141"/>
    </source>
</evidence>
<gene>
    <name evidence="5" type="primary">tatC</name>
    <name evidence="6" type="ORF">SAMN05216225_1001288</name>
</gene>
<comment type="function">
    <text evidence="5">Part of the twin-arginine translocation (Tat) system that transports large folded proteins containing a characteristic twin-arginine motif in their signal peptide across membranes.</text>
</comment>
<feature type="transmembrane region" description="Helical" evidence="5">
    <location>
        <begin position="195"/>
        <end position="213"/>
    </location>
</feature>
<keyword evidence="5" id="KW-0813">Transport</keyword>
<dbReference type="Proteomes" id="UP000183988">
    <property type="component" value="Unassembled WGS sequence"/>
</dbReference>
<dbReference type="PANTHER" id="PTHR30371">
    <property type="entry name" value="SEC-INDEPENDENT PROTEIN TRANSLOCASE PROTEIN TATC"/>
    <property type="match status" value="1"/>
</dbReference>
<dbReference type="HAMAP" id="MF_00902">
    <property type="entry name" value="TatC"/>
    <property type="match status" value="1"/>
</dbReference>
<keyword evidence="4 5" id="KW-0472">Membrane</keyword>
<evidence type="ECO:0000256" key="2">
    <source>
        <dbReference type="ARBA" id="ARBA00022692"/>
    </source>
</evidence>
<evidence type="ECO:0000313" key="6">
    <source>
        <dbReference type="EMBL" id="SHF55249.1"/>
    </source>
</evidence>
<keyword evidence="7" id="KW-1185">Reference proteome</keyword>
<dbReference type="InterPro" id="IPR002033">
    <property type="entry name" value="TatC"/>
</dbReference>
<dbReference type="GO" id="GO:0043953">
    <property type="term" value="P:protein transport by the Tat complex"/>
    <property type="evidence" value="ECO:0007669"/>
    <property type="project" value="UniProtKB-UniRule"/>
</dbReference>
<dbReference type="GO" id="GO:0009977">
    <property type="term" value="F:proton motive force dependent protein transmembrane transporter activity"/>
    <property type="evidence" value="ECO:0007669"/>
    <property type="project" value="TreeGrafter"/>
</dbReference>
<dbReference type="EMBL" id="FQVW01000001">
    <property type="protein sequence ID" value="SHF55249.1"/>
    <property type="molecule type" value="Genomic_DNA"/>
</dbReference>
<keyword evidence="5" id="KW-0653">Protein transport</keyword>
<feature type="transmembrane region" description="Helical" evidence="5">
    <location>
        <begin position="26"/>
        <end position="48"/>
    </location>
</feature>
<comment type="subcellular location">
    <subcellularLocation>
        <location evidence="5">Cell membrane</location>
        <topology evidence="5">Multi-pass membrane protein</topology>
    </subcellularLocation>
    <subcellularLocation>
        <location evidence="1">Membrane</location>
        <topology evidence="1">Multi-pass membrane protein</topology>
    </subcellularLocation>
</comment>
<feature type="transmembrane region" description="Helical" evidence="5">
    <location>
        <begin position="113"/>
        <end position="137"/>
    </location>
</feature>
<dbReference type="GO" id="GO:0033281">
    <property type="term" value="C:TAT protein transport complex"/>
    <property type="evidence" value="ECO:0007669"/>
    <property type="project" value="UniProtKB-UniRule"/>
</dbReference>
<feature type="transmembrane region" description="Helical" evidence="5">
    <location>
        <begin position="157"/>
        <end position="183"/>
    </location>
</feature>
<dbReference type="NCBIfam" id="TIGR00945">
    <property type="entry name" value="tatC"/>
    <property type="match status" value="1"/>
</dbReference>
<dbReference type="PROSITE" id="PS01218">
    <property type="entry name" value="TATC"/>
    <property type="match status" value="1"/>
</dbReference>
<dbReference type="PANTHER" id="PTHR30371:SF4">
    <property type="entry name" value="SEC-INDEPENDENT PROTEIN TRANSLOCASE PROTEIN TATCD"/>
    <property type="match status" value="1"/>
</dbReference>
<evidence type="ECO:0000313" key="7">
    <source>
        <dbReference type="Proteomes" id="UP000183988"/>
    </source>
</evidence>
<keyword evidence="2 5" id="KW-0812">Transmembrane</keyword>
<reference evidence="6 7" key="1">
    <citation type="submission" date="2016-11" db="EMBL/GenBank/DDBJ databases">
        <authorList>
            <person name="Jaros S."/>
            <person name="Januszkiewicz K."/>
            <person name="Wedrychowicz H."/>
        </authorList>
    </citation>
    <scope>NUCLEOTIDE SEQUENCE [LARGE SCALE GENOMIC DNA]</scope>
    <source>
        <strain evidence="6 7">IBRC-M 10683</strain>
    </source>
</reference>
<dbReference type="AlphaFoldDB" id="A0A1M5CKL3"/>
<evidence type="ECO:0000256" key="5">
    <source>
        <dbReference type="HAMAP-Rule" id="MF_00902"/>
    </source>
</evidence>
<organism evidence="6 7">
    <name type="scientific">Ornithinibacillus halophilus</name>
    <dbReference type="NCBI Taxonomy" id="930117"/>
    <lineage>
        <taxon>Bacteria</taxon>
        <taxon>Bacillati</taxon>
        <taxon>Bacillota</taxon>
        <taxon>Bacilli</taxon>
        <taxon>Bacillales</taxon>
        <taxon>Bacillaceae</taxon>
        <taxon>Ornithinibacillus</taxon>
    </lineage>
</organism>
<feature type="transmembrane region" description="Helical" evidence="5">
    <location>
        <begin position="68"/>
        <end position="92"/>
    </location>
</feature>
<dbReference type="STRING" id="930117.SAMN05216225_1001288"/>
<dbReference type="GO" id="GO:0065002">
    <property type="term" value="P:intracellular protein transmembrane transport"/>
    <property type="evidence" value="ECO:0007669"/>
    <property type="project" value="TreeGrafter"/>
</dbReference>
<dbReference type="RefSeq" id="WP_072887249.1">
    <property type="nucleotide sequence ID" value="NZ_FQVW01000001.1"/>
</dbReference>
<feature type="transmembrane region" description="Helical" evidence="5">
    <location>
        <begin position="219"/>
        <end position="237"/>
    </location>
</feature>
<dbReference type="Pfam" id="PF00902">
    <property type="entry name" value="TatC"/>
    <property type="match status" value="1"/>
</dbReference>
<comment type="similarity">
    <text evidence="5">Belongs to the TatC family.</text>
</comment>
<sequence length="253" mass="29383">MAKFKLQQEDKEMNLTGHLTELRNRVIVTAFFFIAFFVVGFVYVEEIYNYFTQNLDFKLGILSPGEAIWLYFMIASVVAIIGTLPVFTYQIWAFIKPGLTPRERKASLPYIPAVFLLFIGGLVFGYYMFIELILPFLLGLSDGMFTEMFTTEKYFKFVFRVTLPFAILFEIPIFSMFLTSLGILNPTFMRKVRKYAYFVLIIIGTMITPPDLILPLITAIPLILLYEISIYLSGVVYRKKQQKHEEFMSQDSI</sequence>
<keyword evidence="5" id="KW-0811">Translocation</keyword>